<reference evidence="9 10" key="1">
    <citation type="submission" date="2020-08" db="EMBL/GenBank/DDBJ databases">
        <title>Genomic Encyclopedia of Type Strains, Phase III (KMG-III): the genomes of soil and plant-associated and newly described type strains.</title>
        <authorList>
            <person name="Whitman W."/>
        </authorList>
    </citation>
    <scope>NUCLEOTIDE SEQUENCE [LARGE SCALE GENOMIC DNA]</scope>
    <source>
        <strain evidence="9 10">CECT 8803</strain>
    </source>
</reference>
<comment type="caution">
    <text evidence="9">The sequence shown here is derived from an EMBL/GenBank/DDBJ whole genome shotgun (WGS) entry which is preliminary data.</text>
</comment>
<dbReference type="InterPro" id="IPR002327">
    <property type="entry name" value="Cyt_c_1A/1B"/>
</dbReference>
<evidence type="ECO:0000256" key="3">
    <source>
        <dbReference type="ARBA" id="ARBA00022723"/>
    </source>
</evidence>
<gene>
    <name evidence="9" type="ORF">FHR98_002555</name>
</gene>
<dbReference type="Pfam" id="PF00034">
    <property type="entry name" value="Cytochrom_C"/>
    <property type="match status" value="1"/>
</dbReference>
<dbReference type="RefSeq" id="WP_183417067.1">
    <property type="nucleotide sequence ID" value="NZ_JACHXA010000007.1"/>
</dbReference>
<organism evidence="9 10">
    <name type="scientific">Limibacillus halophilus</name>
    <dbReference type="NCBI Taxonomy" id="1579333"/>
    <lineage>
        <taxon>Bacteria</taxon>
        <taxon>Pseudomonadati</taxon>
        <taxon>Pseudomonadota</taxon>
        <taxon>Alphaproteobacteria</taxon>
        <taxon>Rhodospirillales</taxon>
        <taxon>Rhodovibrionaceae</taxon>
        <taxon>Limibacillus</taxon>
    </lineage>
</organism>
<evidence type="ECO:0000256" key="5">
    <source>
        <dbReference type="ARBA" id="ARBA00023004"/>
    </source>
</evidence>
<dbReference type="AlphaFoldDB" id="A0A839SX44"/>
<protein>
    <submittedName>
        <fullName evidence="9">Cytochrome c</fullName>
    </submittedName>
</protein>
<keyword evidence="10" id="KW-1185">Reference proteome</keyword>
<name>A0A839SX44_9PROT</name>
<evidence type="ECO:0000313" key="10">
    <source>
        <dbReference type="Proteomes" id="UP000581135"/>
    </source>
</evidence>
<keyword evidence="3 6" id="KW-0479">Metal-binding</keyword>
<proteinExistence type="predicted"/>
<dbReference type="Gene3D" id="1.10.760.10">
    <property type="entry name" value="Cytochrome c-like domain"/>
    <property type="match status" value="1"/>
</dbReference>
<dbReference type="InterPro" id="IPR009056">
    <property type="entry name" value="Cyt_c-like_dom"/>
</dbReference>
<dbReference type="PRINTS" id="PR00604">
    <property type="entry name" value="CYTCHRMECIAB"/>
</dbReference>
<evidence type="ECO:0000259" key="8">
    <source>
        <dbReference type="PROSITE" id="PS51007"/>
    </source>
</evidence>
<evidence type="ECO:0000256" key="6">
    <source>
        <dbReference type="PROSITE-ProRule" id="PRU00433"/>
    </source>
</evidence>
<keyword evidence="5 6" id="KW-0408">Iron</keyword>
<sequence length="130" mass="13974">MLRLALSLVLSVFMASVASAETATTGDPQRGEDLYGRCLACHAQSYDRTGPKHCGLMGRAAGGVEGFHYSKALRNSGIIWDAQSLDQFLEAPRRAVPGTTMAYAGIPDQKDRQDLIAYIATLTPENPACQ</sequence>
<keyword evidence="7" id="KW-0732">Signal</keyword>
<evidence type="ECO:0000256" key="2">
    <source>
        <dbReference type="ARBA" id="ARBA00022617"/>
    </source>
</evidence>
<evidence type="ECO:0000256" key="7">
    <source>
        <dbReference type="SAM" id="SignalP"/>
    </source>
</evidence>
<dbReference type="GO" id="GO:0046872">
    <property type="term" value="F:metal ion binding"/>
    <property type="evidence" value="ECO:0007669"/>
    <property type="project" value="UniProtKB-KW"/>
</dbReference>
<dbReference type="InterPro" id="IPR036909">
    <property type="entry name" value="Cyt_c-like_dom_sf"/>
</dbReference>
<evidence type="ECO:0000256" key="1">
    <source>
        <dbReference type="ARBA" id="ARBA00022448"/>
    </source>
</evidence>
<feature type="chain" id="PRO_5032707406" evidence="7">
    <location>
        <begin position="21"/>
        <end position="130"/>
    </location>
</feature>
<evidence type="ECO:0000256" key="4">
    <source>
        <dbReference type="ARBA" id="ARBA00022982"/>
    </source>
</evidence>
<dbReference type="PANTHER" id="PTHR11961">
    <property type="entry name" value="CYTOCHROME C"/>
    <property type="match status" value="1"/>
</dbReference>
<evidence type="ECO:0000313" key="9">
    <source>
        <dbReference type="EMBL" id="MBB3066250.1"/>
    </source>
</evidence>
<dbReference type="PROSITE" id="PS51007">
    <property type="entry name" value="CYTC"/>
    <property type="match status" value="1"/>
</dbReference>
<accession>A0A839SX44</accession>
<dbReference type="Proteomes" id="UP000581135">
    <property type="component" value="Unassembled WGS sequence"/>
</dbReference>
<feature type="signal peptide" evidence="7">
    <location>
        <begin position="1"/>
        <end position="20"/>
    </location>
</feature>
<keyword evidence="2 6" id="KW-0349">Heme</keyword>
<dbReference type="EMBL" id="JACHXA010000007">
    <property type="protein sequence ID" value="MBB3066250.1"/>
    <property type="molecule type" value="Genomic_DNA"/>
</dbReference>
<keyword evidence="4" id="KW-0249">Electron transport</keyword>
<keyword evidence="1" id="KW-0813">Transport</keyword>
<dbReference type="GO" id="GO:0020037">
    <property type="term" value="F:heme binding"/>
    <property type="evidence" value="ECO:0007669"/>
    <property type="project" value="InterPro"/>
</dbReference>
<dbReference type="SUPFAM" id="SSF46626">
    <property type="entry name" value="Cytochrome c"/>
    <property type="match status" value="1"/>
</dbReference>
<feature type="domain" description="Cytochrome c" evidence="8">
    <location>
        <begin position="26"/>
        <end position="123"/>
    </location>
</feature>
<dbReference type="GO" id="GO:0009055">
    <property type="term" value="F:electron transfer activity"/>
    <property type="evidence" value="ECO:0007669"/>
    <property type="project" value="InterPro"/>
</dbReference>